<dbReference type="InterPro" id="IPR050267">
    <property type="entry name" value="Anti-sigma-factor_SerPK"/>
</dbReference>
<dbReference type="InterPro" id="IPR003594">
    <property type="entry name" value="HATPase_dom"/>
</dbReference>
<keyword evidence="3" id="KW-0067">ATP-binding</keyword>
<dbReference type="CDD" id="cd16936">
    <property type="entry name" value="HATPase_RsbW-like"/>
    <property type="match status" value="1"/>
</dbReference>
<organism evidence="3 4">
    <name type="scientific">Nonomuraea guangzhouensis</name>
    <dbReference type="NCBI Taxonomy" id="1291555"/>
    <lineage>
        <taxon>Bacteria</taxon>
        <taxon>Bacillati</taxon>
        <taxon>Actinomycetota</taxon>
        <taxon>Actinomycetes</taxon>
        <taxon>Streptosporangiales</taxon>
        <taxon>Streptosporangiaceae</taxon>
        <taxon>Nonomuraea</taxon>
    </lineage>
</organism>
<dbReference type="EMBL" id="JBHUCM010000017">
    <property type="protein sequence ID" value="MFD1539432.1"/>
    <property type="molecule type" value="Genomic_DNA"/>
</dbReference>
<comment type="caution">
    <text evidence="3">The sequence shown here is derived from an EMBL/GenBank/DDBJ whole genome shotgun (WGS) entry which is preliminary data.</text>
</comment>
<evidence type="ECO:0000259" key="2">
    <source>
        <dbReference type="Pfam" id="PF13581"/>
    </source>
</evidence>
<keyword evidence="4" id="KW-1185">Reference proteome</keyword>
<keyword evidence="3" id="KW-0547">Nucleotide-binding</keyword>
<name>A0ABW4G9N4_9ACTN</name>
<evidence type="ECO:0000256" key="1">
    <source>
        <dbReference type="SAM" id="MobiDB-lite"/>
    </source>
</evidence>
<sequence length="138" mass="15192">MSEPDEAPKLEYDFDFGTLVMLRRLVNRYAARHGLAGPDLYRFVVAVNEITTNAVRHGGGGGRLSLWQADGRLYCRVTDSGPGLPRPYEHGHRPVPPGSSSGRGLWLARQWVNRLTIESDSNGTSVTLEAAAPQPDHR</sequence>
<dbReference type="GO" id="GO:0005524">
    <property type="term" value="F:ATP binding"/>
    <property type="evidence" value="ECO:0007669"/>
    <property type="project" value="UniProtKB-KW"/>
</dbReference>
<proteinExistence type="predicted"/>
<evidence type="ECO:0000313" key="4">
    <source>
        <dbReference type="Proteomes" id="UP001597097"/>
    </source>
</evidence>
<reference evidence="4" key="1">
    <citation type="journal article" date="2019" name="Int. J. Syst. Evol. Microbiol.">
        <title>The Global Catalogue of Microorganisms (GCM) 10K type strain sequencing project: providing services to taxonomists for standard genome sequencing and annotation.</title>
        <authorList>
            <consortium name="The Broad Institute Genomics Platform"/>
            <consortium name="The Broad Institute Genome Sequencing Center for Infectious Disease"/>
            <person name="Wu L."/>
            <person name="Ma J."/>
        </authorList>
    </citation>
    <scope>NUCLEOTIDE SEQUENCE [LARGE SCALE GENOMIC DNA]</scope>
    <source>
        <strain evidence="4">CGMCC 1.15399</strain>
    </source>
</reference>
<evidence type="ECO:0000313" key="3">
    <source>
        <dbReference type="EMBL" id="MFD1539432.1"/>
    </source>
</evidence>
<dbReference type="PANTHER" id="PTHR35526">
    <property type="entry name" value="ANTI-SIGMA-F FACTOR RSBW-RELATED"/>
    <property type="match status" value="1"/>
</dbReference>
<feature type="region of interest" description="Disordered" evidence="1">
    <location>
        <begin position="83"/>
        <end position="103"/>
    </location>
</feature>
<dbReference type="Proteomes" id="UP001597097">
    <property type="component" value="Unassembled WGS sequence"/>
</dbReference>
<dbReference type="RefSeq" id="WP_219531748.1">
    <property type="nucleotide sequence ID" value="NZ_JAHKRM010000012.1"/>
</dbReference>
<gene>
    <name evidence="3" type="ORF">ACFSJ0_20420</name>
</gene>
<feature type="domain" description="Histidine kinase/HSP90-like ATPase" evidence="2">
    <location>
        <begin position="19"/>
        <end position="128"/>
    </location>
</feature>
<accession>A0ABW4G9N4</accession>
<protein>
    <submittedName>
        <fullName evidence="3">ATP-binding protein</fullName>
    </submittedName>
</protein>
<dbReference type="PANTHER" id="PTHR35526:SF3">
    <property type="entry name" value="ANTI-SIGMA-F FACTOR RSBW"/>
    <property type="match status" value="1"/>
</dbReference>
<dbReference type="Pfam" id="PF13581">
    <property type="entry name" value="HATPase_c_2"/>
    <property type="match status" value="1"/>
</dbReference>